<dbReference type="PROSITE" id="PS00162">
    <property type="entry name" value="ALPHA_CA_1"/>
    <property type="match status" value="1"/>
</dbReference>
<comment type="function">
    <text evidence="4">Reversible hydration of carbon dioxide.</text>
</comment>
<dbReference type="AlphaFoldDB" id="A0A6P8IYA4"/>
<dbReference type="Pfam" id="PF00194">
    <property type="entry name" value="Carb_anhydrase"/>
    <property type="match status" value="1"/>
</dbReference>
<dbReference type="PROSITE" id="PS51144">
    <property type="entry name" value="ALPHA_CA_2"/>
    <property type="match status" value="1"/>
</dbReference>
<keyword evidence="2 4" id="KW-0479">Metal-binding</keyword>
<accession>A0A6P8IYA4</accession>
<comment type="catalytic activity">
    <reaction evidence="4">
        <text>hydrogencarbonate + H(+) = CO2 + H2O</text>
        <dbReference type="Rhea" id="RHEA:10748"/>
        <dbReference type="ChEBI" id="CHEBI:15377"/>
        <dbReference type="ChEBI" id="CHEBI:15378"/>
        <dbReference type="ChEBI" id="CHEBI:16526"/>
        <dbReference type="ChEBI" id="CHEBI:17544"/>
        <dbReference type="EC" id="4.2.1.1"/>
    </reaction>
</comment>
<keyword evidence="6" id="KW-1185">Reference proteome</keyword>
<keyword evidence="4" id="KW-0732">Signal</keyword>
<reference evidence="7 8" key="1">
    <citation type="submission" date="2025-04" db="UniProtKB">
        <authorList>
            <consortium name="RefSeq"/>
        </authorList>
    </citation>
    <scope>IDENTIFICATION</scope>
    <source>
        <tissue evidence="7 8">Tentacle</tissue>
    </source>
</reference>
<dbReference type="SMART" id="SM01057">
    <property type="entry name" value="Carb_anhydrase"/>
    <property type="match status" value="1"/>
</dbReference>
<dbReference type="SUPFAM" id="SSF51069">
    <property type="entry name" value="Carbonic anhydrase"/>
    <property type="match status" value="1"/>
</dbReference>
<dbReference type="Proteomes" id="UP000515163">
    <property type="component" value="Unplaced"/>
</dbReference>
<evidence type="ECO:0000256" key="4">
    <source>
        <dbReference type="RuleBase" id="RU367011"/>
    </source>
</evidence>
<name>A0A6P8IYA4_ACTTE</name>
<dbReference type="RefSeq" id="XP_031572155.1">
    <property type="nucleotide sequence ID" value="XM_031716295.1"/>
</dbReference>
<proteinExistence type="inferred from homology"/>
<evidence type="ECO:0000256" key="3">
    <source>
        <dbReference type="ARBA" id="ARBA00022833"/>
    </source>
</evidence>
<dbReference type="InterPro" id="IPR036398">
    <property type="entry name" value="CA_dom_sf"/>
</dbReference>
<dbReference type="OrthoDB" id="6151278at2759"/>
<dbReference type="GO" id="GO:0006730">
    <property type="term" value="P:one-carbon metabolic process"/>
    <property type="evidence" value="ECO:0007669"/>
    <property type="project" value="TreeGrafter"/>
</dbReference>
<comment type="cofactor">
    <cofactor evidence="4">
        <name>Zn(2+)</name>
        <dbReference type="ChEBI" id="CHEBI:29105"/>
    </cofactor>
</comment>
<gene>
    <name evidence="7 8" type="primary">LOC116306269</name>
</gene>
<dbReference type="Gene3D" id="3.10.200.10">
    <property type="entry name" value="Alpha carbonic anhydrase"/>
    <property type="match status" value="1"/>
</dbReference>
<dbReference type="GeneID" id="116306269"/>
<evidence type="ECO:0000259" key="5">
    <source>
        <dbReference type="PROSITE" id="PS51144"/>
    </source>
</evidence>
<dbReference type="CDD" id="cd00326">
    <property type="entry name" value="alpha_CA"/>
    <property type="match status" value="1"/>
</dbReference>
<evidence type="ECO:0000313" key="8">
    <source>
        <dbReference type="RefSeq" id="XP_031572155.1"/>
    </source>
</evidence>
<comment type="similarity">
    <text evidence="1 4">Belongs to the alpha-carbonic anhydrase family.</text>
</comment>
<feature type="signal peptide" evidence="4">
    <location>
        <begin position="1"/>
        <end position="19"/>
    </location>
</feature>
<evidence type="ECO:0000256" key="2">
    <source>
        <dbReference type="ARBA" id="ARBA00022723"/>
    </source>
</evidence>
<dbReference type="RefSeq" id="XP_031572154.1">
    <property type="nucleotide sequence ID" value="XM_031716294.1"/>
</dbReference>
<evidence type="ECO:0000256" key="1">
    <source>
        <dbReference type="ARBA" id="ARBA00010718"/>
    </source>
</evidence>
<feature type="domain" description="Alpha-carbonic anhydrase" evidence="5">
    <location>
        <begin position="23"/>
        <end position="289"/>
    </location>
</feature>
<sequence>MNSTWITLVLTGLLGTAYATGGASWGYGKTNKQAYGPRDWGEVSQYCNGRSQSPINIIRRKAVRKNLRPLIVEFENEQGEVTGTFSNNGHSPTFTVDKAQGGASVVNPIDEQKFILDQFHFHFGCADYSGSEHTVNGRAYAAEMHMVFYNSKYDNAGDAATKPDGLLVIGTFLRKSKTASKELTKLAHSLPNIKTEGSEVNGIQVKLDSLFRGLSSGNRSYYTYKGSLTTPGCYESVRWVVLKTPISIDKRVLKNFRLLQATHGYHHGKLCNNYRPTLPLNGRKVQLKG</sequence>
<keyword evidence="4" id="KW-0456">Lyase</keyword>
<dbReference type="GO" id="GO:0008270">
    <property type="term" value="F:zinc ion binding"/>
    <property type="evidence" value="ECO:0007669"/>
    <property type="project" value="UniProtKB-UniRule"/>
</dbReference>
<evidence type="ECO:0000313" key="7">
    <source>
        <dbReference type="RefSeq" id="XP_031572154.1"/>
    </source>
</evidence>
<organism evidence="6 7">
    <name type="scientific">Actinia tenebrosa</name>
    <name type="common">Australian red waratah sea anemone</name>
    <dbReference type="NCBI Taxonomy" id="6105"/>
    <lineage>
        <taxon>Eukaryota</taxon>
        <taxon>Metazoa</taxon>
        <taxon>Cnidaria</taxon>
        <taxon>Anthozoa</taxon>
        <taxon>Hexacorallia</taxon>
        <taxon>Actiniaria</taxon>
        <taxon>Actiniidae</taxon>
        <taxon>Actinia</taxon>
    </lineage>
</organism>
<keyword evidence="3 4" id="KW-0862">Zinc</keyword>
<dbReference type="GO" id="GO:0004089">
    <property type="term" value="F:carbonate dehydratase activity"/>
    <property type="evidence" value="ECO:0007669"/>
    <property type="project" value="UniProtKB-UniRule"/>
</dbReference>
<dbReference type="InterPro" id="IPR018338">
    <property type="entry name" value="Carbonic_anhydrase_a-class_CS"/>
</dbReference>
<protein>
    <recommendedName>
        <fullName evidence="4">Carbonic anhydrase</fullName>
        <ecNumber evidence="4">4.2.1.1</ecNumber>
    </recommendedName>
</protein>
<dbReference type="KEGG" id="aten:116306269"/>
<dbReference type="EC" id="4.2.1.1" evidence="4"/>
<feature type="chain" id="PRO_5044519131" description="Carbonic anhydrase" evidence="4">
    <location>
        <begin position="20"/>
        <end position="289"/>
    </location>
</feature>
<dbReference type="InterPro" id="IPR001148">
    <property type="entry name" value="CA_dom"/>
</dbReference>
<dbReference type="InterPro" id="IPR023561">
    <property type="entry name" value="Carbonic_anhydrase_a-class"/>
</dbReference>
<dbReference type="PANTHER" id="PTHR18952:SF208">
    <property type="entry name" value="CARBONIC ANHYDRASE XA-RELATED"/>
    <property type="match status" value="1"/>
</dbReference>
<evidence type="ECO:0000313" key="6">
    <source>
        <dbReference type="Proteomes" id="UP000515163"/>
    </source>
</evidence>
<dbReference type="PANTHER" id="PTHR18952">
    <property type="entry name" value="CARBONIC ANHYDRASE"/>
    <property type="match status" value="1"/>
</dbReference>